<organism evidence="1 2">
    <name type="scientific">Araneus ventricosus</name>
    <name type="common">Orbweaver spider</name>
    <name type="synonym">Epeira ventricosa</name>
    <dbReference type="NCBI Taxonomy" id="182803"/>
    <lineage>
        <taxon>Eukaryota</taxon>
        <taxon>Metazoa</taxon>
        <taxon>Ecdysozoa</taxon>
        <taxon>Arthropoda</taxon>
        <taxon>Chelicerata</taxon>
        <taxon>Arachnida</taxon>
        <taxon>Araneae</taxon>
        <taxon>Araneomorphae</taxon>
        <taxon>Entelegynae</taxon>
        <taxon>Araneoidea</taxon>
        <taxon>Araneidae</taxon>
        <taxon>Araneus</taxon>
    </lineage>
</organism>
<dbReference type="Proteomes" id="UP000499080">
    <property type="component" value="Unassembled WGS sequence"/>
</dbReference>
<proteinExistence type="predicted"/>
<gene>
    <name evidence="1" type="ORF">AVEN_157342_1</name>
</gene>
<protein>
    <submittedName>
        <fullName evidence="1">Uncharacterized protein</fullName>
    </submittedName>
</protein>
<dbReference type="AlphaFoldDB" id="A0A4Y2BK28"/>
<reference evidence="1 2" key="1">
    <citation type="journal article" date="2019" name="Sci. Rep.">
        <title>Orb-weaving spider Araneus ventricosus genome elucidates the spidroin gene catalogue.</title>
        <authorList>
            <person name="Kono N."/>
            <person name="Nakamura H."/>
            <person name="Ohtoshi R."/>
            <person name="Moran D.A.P."/>
            <person name="Shinohara A."/>
            <person name="Yoshida Y."/>
            <person name="Fujiwara M."/>
            <person name="Mori M."/>
            <person name="Tomita M."/>
            <person name="Arakawa K."/>
        </authorList>
    </citation>
    <scope>NUCLEOTIDE SEQUENCE [LARGE SCALE GENOMIC DNA]</scope>
</reference>
<keyword evidence="2" id="KW-1185">Reference proteome</keyword>
<dbReference type="EMBL" id="BGPR01159938">
    <property type="protein sequence ID" value="GBL92107.1"/>
    <property type="molecule type" value="Genomic_DNA"/>
</dbReference>
<accession>A0A4Y2BK28</accession>
<name>A0A4Y2BK28_ARAVE</name>
<evidence type="ECO:0000313" key="2">
    <source>
        <dbReference type="Proteomes" id="UP000499080"/>
    </source>
</evidence>
<sequence>KTTGYAQEPGIGYRFSMQGEFPWMVSINHLQHQYYPKINYRYMK</sequence>
<feature type="non-terminal residue" evidence="1">
    <location>
        <position position="1"/>
    </location>
</feature>
<comment type="caution">
    <text evidence="1">The sequence shown here is derived from an EMBL/GenBank/DDBJ whole genome shotgun (WGS) entry which is preliminary data.</text>
</comment>
<evidence type="ECO:0000313" key="1">
    <source>
        <dbReference type="EMBL" id="GBL92107.1"/>
    </source>
</evidence>